<evidence type="ECO:0000256" key="2">
    <source>
        <dbReference type="SAM" id="Phobius"/>
    </source>
</evidence>
<gene>
    <name evidence="3" type="ORF">BCR34DRAFT_178231</name>
</gene>
<feature type="compositionally biased region" description="Polar residues" evidence="1">
    <location>
        <begin position="1716"/>
        <end position="1743"/>
    </location>
</feature>
<feature type="transmembrane region" description="Helical" evidence="2">
    <location>
        <begin position="349"/>
        <end position="370"/>
    </location>
</feature>
<feature type="transmembrane region" description="Helical" evidence="2">
    <location>
        <begin position="500"/>
        <end position="516"/>
    </location>
</feature>
<feature type="transmembrane region" description="Helical" evidence="2">
    <location>
        <begin position="900"/>
        <end position="923"/>
    </location>
</feature>
<feature type="compositionally biased region" description="Basic and acidic residues" evidence="1">
    <location>
        <begin position="1268"/>
        <end position="1285"/>
    </location>
</feature>
<feature type="transmembrane region" description="Helical" evidence="2">
    <location>
        <begin position="686"/>
        <end position="709"/>
    </location>
</feature>
<feature type="compositionally biased region" description="Basic and acidic residues" evidence="1">
    <location>
        <begin position="1308"/>
        <end position="1454"/>
    </location>
</feature>
<protein>
    <submittedName>
        <fullName evidence="3">Uncharacterized protein</fullName>
    </submittedName>
</protein>
<feature type="transmembrane region" description="Helical" evidence="2">
    <location>
        <begin position="436"/>
        <end position="454"/>
    </location>
</feature>
<keyword evidence="4" id="KW-1185">Reference proteome</keyword>
<accession>A0A1Y1ZZ03</accession>
<feature type="region of interest" description="Disordered" evidence="1">
    <location>
        <begin position="1709"/>
        <end position="1752"/>
    </location>
</feature>
<feature type="transmembrane region" description="Helical" evidence="2">
    <location>
        <begin position="935"/>
        <end position="955"/>
    </location>
</feature>
<feature type="transmembrane region" description="Helical" evidence="2">
    <location>
        <begin position="523"/>
        <end position="542"/>
    </location>
</feature>
<feature type="compositionally biased region" description="Low complexity" evidence="1">
    <location>
        <begin position="156"/>
        <end position="171"/>
    </location>
</feature>
<comment type="caution">
    <text evidence="3">The sequence shown here is derived from an EMBL/GenBank/DDBJ whole genome shotgun (WGS) entry which is preliminary data.</text>
</comment>
<evidence type="ECO:0000313" key="3">
    <source>
        <dbReference type="EMBL" id="ORY15448.1"/>
    </source>
</evidence>
<organism evidence="3 4">
    <name type="scientific">Clohesyomyces aquaticus</name>
    <dbReference type="NCBI Taxonomy" id="1231657"/>
    <lineage>
        <taxon>Eukaryota</taxon>
        <taxon>Fungi</taxon>
        <taxon>Dikarya</taxon>
        <taxon>Ascomycota</taxon>
        <taxon>Pezizomycotina</taxon>
        <taxon>Dothideomycetes</taxon>
        <taxon>Pleosporomycetidae</taxon>
        <taxon>Pleosporales</taxon>
        <taxon>Lindgomycetaceae</taxon>
        <taxon>Clohesyomyces</taxon>
    </lineage>
</organism>
<sequence>MAGVFLNGPFELLQFGLAVVIAPLIAGHWGNKAVELARGSGLPDSVTNTATGGHSSSTTSTIAAATSIASFGGSVISNTPEDVSDFISKLTDSRPGGTVITVTLEDVSSSIANVTSSGDVTSPVSEKILSVVGKVVSPFVGSQTGGGVPASPPTTTPEIPTTSGATTPTTTSIATTSTTLTTTCTQPFSAPLLGEYVMDDIRALCMYGRASLLMTCDFFSWLFAGCFGWLWNGSLVRKVQDLTKITSAYVPDLSIGLANIPSIILYSIDKVLNSILNPFLNNQYLNKDAMCGLCANFTWLSLGAIFIGIAAMVSERWAGASQQNLVIRTLRYGLVVFLWGLLVNSNATFFRNVGVTIIYLGLVALLNWSIPNGAFKASFRWLQDTLEDSWVDIRVPYLNYWKPVPSLVFILFLAVAMIWIRIIVCIPGELSQSEDVQFYTHSGLWDLLPLALLVGLRLHPYFALLNVPLLGCAMLVSGYTVPFVGNWTKSPNVQYYTDSWFWYLAPVLVPVLYRSSRVGSLRLFLHGCAGITALCYLISLATSRTWDVGWAGAIGSASSIIGSSWSIENSSLSTTASLIKPRQWIMSLTDVAGLAFSIINSYWSSATGYPNVIRSAILVGICISAYLFYQNLRSRDLPAAWLPTLVLAYEFQPWFTAPALRIPVIALFSRRIDIHWPFSANTSKSMIYSIGVGLCWLILFGPDLGTFLASRSAWNASLSELVRLGITKGLPVVSLLFYFTFVHSYELGIAALKYATWIIVLYGLGTLGYFYGIPYIADILHHIPGLGPIILTIFYWVLQLEFWIIIDRYDAQLFGSSILVLRIYFMYHEGKLDINTYADVAAYFLGGLYTAWRFSDYRHEIQKASSGTPIYNPFYRISQSTIVQRPWHWAIDRLSWFHELAVLVEGIAFIDIPEYFSLAVWFYKTAYNCIRGLKGLVLLYVVFEAGMRVYVQYVYDYSRVFGLVRAWSREYKTTNPPVDTPIKESALIPYTAAVWTFLLASLKIFLKAVGYTPILGVVVGLLTIAYGYRHTIQNGMLTVLSWIWRQFKLMLQWLWVRFMGFIARFADLNGQGGGPGPGDGGPQGGGAPYCGYLGGAPPSGHFPPGNGDPAGGNAGVVPPPSGHTPVVNPPVVNPRVANPPFVNPPFVNPPVVNPPVVNPPVVNPPVVNPPVANPLLGGTPRGGAPLIFDPEKQKPPPASKNNGSTGPSNPAPPSRTRPLPAISPLPKQTSELTEEKLARRKEEWEDEERVRKQLEANERRRRSNPEGYAKEQTLKELDKIHDKREHSKRKGVGMDVQLNKWGGFGAAPEKEEKDPGEEELRKKQKDEERKRREEGKKKRIEERERKRREEGKKKRIEERERKRREEGKKKRIEERERKKKDAEERRMQKQQEEEEKERKEKEELAAHQHAEQEQEEKEREEQEAKDEAEADLQKKKEMEEAEGKTVEEAERMAAEEATQAAKNDLAAAKPNHHPTPPAPQGSALGRSRAAAGCGRDNSSSSSDSGGGGSSPLSYVPSDPDYSGISDPMAGPGYNSNVPGGMVPSGSERQEPVSTLDGGRVEGIETGQTEGDDMEISEAGPAFSQTQNNDQQGSFMEGIEEHNLTQDLGNGTQGTTTPAPVDPGNENEMEGVEEQGRSQGFGNGAQERKKPAPLVLNLPAPTGLSIGNDMDGVGNIQLTPANVVQQPSQAPTSIPNSLFTFSKPSPLGASKPASAFGSGTTTPNTLNFGGQSTTPQFSPSTNKDGLNPADMGKLKEDLLSKFNSQPGEPGTPKISYVFSNMENPFAFSNATPFAHGNATLTSPGYSNPHSLGHTQGQNHPNGSTGFQQGWSWPKIAPLGQGRAPKFDPSKWRKSLDEAMIKGNKKSVQSTSKTARSNPATSSPSYLNFGRPRKGPSYYPTTDGRDADGNSVPVFKSPDGSVVSGSIGDIAPPPSRFNTPTNASGLRPETDPTENSKLDDDVDPDVARDIMDGLGKGWGGDDDDDENSNTR</sequence>
<feature type="compositionally biased region" description="Basic and acidic residues" evidence="1">
    <location>
        <begin position="1946"/>
        <end position="1969"/>
    </location>
</feature>
<evidence type="ECO:0000256" key="1">
    <source>
        <dbReference type="SAM" id="MobiDB-lite"/>
    </source>
</evidence>
<dbReference type="EMBL" id="MCFA01000025">
    <property type="protein sequence ID" value="ORY15448.1"/>
    <property type="molecule type" value="Genomic_DNA"/>
</dbReference>
<feature type="transmembrane region" description="Helical" evidence="2">
    <location>
        <begin position="404"/>
        <end position="424"/>
    </location>
</feature>
<reference evidence="3 4" key="1">
    <citation type="submission" date="2016-07" db="EMBL/GenBank/DDBJ databases">
        <title>Pervasive Adenine N6-methylation of Active Genes in Fungi.</title>
        <authorList>
            <consortium name="DOE Joint Genome Institute"/>
            <person name="Mondo S.J."/>
            <person name="Dannebaum R.O."/>
            <person name="Kuo R.C."/>
            <person name="Labutti K."/>
            <person name="Haridas S."/>
            <person name="Kuo A."/>
            <person name="Salamov A."/>
            <person name="Ahrendt S.R."/>
            <person name="Lipzen A."/>
            <person name="Sullivan W."/>
            <person name="Andreopoulos W.B."/>
            <person name="Clum A."/>
            <person name="Lindquist E."/>
            <person name="Daum C."/>
            <person name="Ramamoorthy G.K."/>
            <person name="Gryganskyi A."/>
            <person name="Culley D."/>
            <person name="Magnuson J.K."/>
            <person name="James T.Y."/>
            <person name="O'Malley M.A."/>
            <person name="Stajich J.E."/>
            <person name="Spatafora J.W."/>
            <person name="Visel A."/>
            <person name="Grigoriev I.V."/>
        </authorList>
    </citation>
    <scope>NUCLEOTIDE SEQUENCE [LARGE SCALE GENOMIC DNA]</scope>
    <source>
        <strain evidence="3 4">CBS 115471</strain>
    </source>
</reference>
<feature type="region of interest" description="Disordered" evidence="1">
    <location>
        <begin position="1100"/>
        <end position="1131"/>
    </location>
</feature>
<feature type="transmembrane region" description="Helical" evidence="2">
    <location>
        <begin position="1004"/>
        <end position="1028"/>
    </location>
</feature>
<feature type="compositionally biased region" description="Polar residues" evidence="1">
    <location>
        <begin position="1864"/>
        <end position="1884"/>
    </location>
</feature>
<feature type="transmembrane region" description="Helical" evidence="2">
    <location>
        <begin position="612"/>
        <end position="629"/>
    </location>
</feature>
<dbReference type="Proteomes" id="UP000193144">
    <property type="component" value="Unassembled WGS sequence"/>
</dbReference>
<keyword evidence="2" id="KW-0472">Membrane</keyword>
<feature type="region of interest" description="Disordered" evidence="1">
    <location>
        <begin position="1793"/>
        <end position="1989"/>
    </location>
</feature>
<feature type="transmembrane region" description="Helical" evidence="2">
    <location>
        <begin position="461"/>
        <end position="480"/>
    </location>
</feature>
<feature type="compositionally biased region" description="Acidic residues" evidence="1">
    <location>
        <begin position="1978"/>
        <end position="1989"/>
    </location>
</feature>
<feature type="compositionally biased region" description="Basic and acidic residues" evidence="1">
    <location>
        <begin position="1843"/>
        <end position="1858"/>
    </location>
</feature>
<feature type="transmembrane region" description="Helical" evidence="2">
    <location>
        <begin position="325"/>
        <end position="343"/>
    </location>
</feature>
<feature type="region of interest" description="Disordered" evidence="1">
    <location>
        <begin position="1173"/>
        <end position="1655"/>
    </location>
</feature>
<dbReference type="STRING" id="1231657.A0A1Y1ZZ03"/>
<feature type="compositionally biased region" description="Polar residues" evidence="1">
    <location>
        <begin position="1604"/>
        <end position="1617"/>
    </location>
</feature>
<feature type="transmembrane region" description="Helical" evidence="2">
    <location>
        <begin position="785"/>
        <end position="805"/>
    </location>
</feature>
<evidence type="ECO:0000313" key="4">
    <source>
        <dbReference type="Proteomes" id="UP000193144"/>
    </source>
</evidence>
<feature type="region of interest" description="Disordered" evidence="1">
    <location>
        <begin position="142"/>
        <end position="171"/>
    </location>
</feature>
<feature type="compositionally biased region" description="Basic and acidic residues" evidence="1">
    <location>
        <begin position="1233"/>
        <end position="1258"/>
    </location>
</feature>
<feature type="compositionally biased region" description="Polar residues" evidence="1">
    <location>
        <begin position="1797"/>
        <end position="1829"/>
    </location>
</feature>
<feature type="compositionally biased region" description="Polar residues" evidence="1">
    <location>
        <begin position="1582"/>
        <end position="1593"/>
    </location>
</feature>
<feature type="compositionally biased region" description="Pro residues" evidence="1">
    <location>
        <begin position="1117"/>
        <end position="1131"/>
    </location>
</feature>
<name>A0A1Y1ZZ03_9PLEO</name>
<proteinExistence type="predicted"/>
<feature type="compositionally biased region" description="Polar residues" evidence="1">
    <location>
        <begin position="1199"/>
        <end position="1208"/>
    </location>
</feature>
<feature type="transmembrane region" description="Helical" evidence="2">
    <location>
        <begin position="754"/>
        <end position="773"/>
    </location>
</feature>
<keyword evidence="2" id="KW-0812">Transmembrane</keyword>
<feature type="transmembrane region" description="Helical" evidence="2">
    <location>
        <begin position="721"/>
        <end position="742"/>
    </location>
</feature>
<feature type="transmembrane region" description="Helical" evidence="2">
    <location>
        <begin position="212"/>
        <end position="231"/>
    </location>
</feature>
<feature type="transmembrane region" description="Helical" evidence="2">
    <location>
        <begin position="289"/>
        <end position="313"/>
    </location>
</feature>
<feature type="transmembrane region" description="Helical" evidence="2">
    <location>
        <begin position="588"/>
        <end position="606"/>
    </location>
</feature>
<keyword evidence="2" id="KW-1133">Transmembrane helix</keyword>
<feature type="compositionally biased region" description="Low complexity" evidence="1">
    <location>
        <begin position="1481"/>
        <end position="1503"/>
    </location>
</feature>